<keyword evidence="10 11" id="KW-0119">Carbohydrate metabolism</keyword>
<dbReference type="PANTHER" id="PTHR43725">
    <property type="entry name" value="UDP-GLUCOSE 4-EPIMERASE"/>
    <property type="match status" value="1"/>
</dbReference>
<dbReference type="Pfam" id="PF01370">
    <property type="entry name" value="Epimerase"/>
    <property type="match status" value="1"/>
</dbReference>
<evidence type="ECO:0000259" key="12">
    <source>
        <dbReference type="Pfam" id="PF01370"/>
    </source>
</evidence>
<dbReference type="Proteomes" id="UP000271256">
    <property type="component" value="Unassembled WGS sequence"/>
</dbReference>
<evidence type="ECO:0000256" key="9">
    <source>
        <dbReference type="ARBA" id="ARBA00023235"/>
    </source>
</evidence>
<evidence type="ECO:0000256" key="3">
    <source>
        <dbReference type="ARBA" id="ARBA00004947"/>
    </source>
</evidence>
<sequence length="333" mass="36484">MHILVTGGAGYIGSHTVQELLRAGYRVTVLDNLSRGHMAVAQVLDGAEFVWGDIADRELVVGLVRSRGIQAVLHFAALSLVGESMAEPSLYYHNNVVKGLSLLEAVREAEVPYFIFSSTAAVYGEPVQVPIEEDHPLAPTNPYGATKLAFEEALRWYGAAYGIKYVSLRYFNASGADPEGGLGEDHQPETHLIPLVLQAALGLRPEVTVFGTDYPTPDGTCIRDYIHVTDLAEAHVLALRALEGGLVSGAYNLGNERGYSVREVVEVARRVTGRDFPVVEGARRPGDPAVLVASSRRIREELGWRPRYGDLETIVRTAWEWHRRHPEGYEGGT</sequence>
<keyword evidence="9 11" id="KW-0413">Isomerase</keyword>
<dbReference type="CDD" id="cd05247">
    <property type="entry name" value="UDP_G4E_1_SDR_e"/>
    <property type="match status" value="1"/>
</dbReference>
<dbReference type="GO" id="GO:0033499">
    <property type="term" value="P:galactose catabolic process via UDP-galactose, Leloir pathway"/>
    <property type="evidence" value="ECO:0007669"/>
    <property type="project" value="TreeGrafter"/>
</dbReference>
<evidence type="ECO:0000256" key="7">
    <source>
        <dbReference type="ARBA" id="ARBA00023027"/>
    </source>
</evidence>
<dbReference type="OrthoDB" id="244102at2"/>
<dbReference type="InterPro" id="IPR001509">
    <property type="entry name" value="Epimerase_deHydtase"/>
</dbReference>
<comment type="pathway">
    <text evidence="3 11">Carbohydrate metabolism; galactose metabolism.</text>
</comment>
<protein>
    <recommendedName>
        <fullName evidence="6 11">UDP-glucose 4-epimerase</fullName>
        <ecNumber evidence="5 11">5.1.3.2</ecNumber>
    </recommendedName>
</protein>
<keyword evidence="14" id="KW-1185">Reference proteome</keyword>
<reference evidence="13 14" key="1">
    <citation type="submission" date="2018-10" db="EMBL/GenBank/DDBJ databases">
        <authorList>
            <person name="Grouzdev D.S."/>
            <person name="Krutkina M.S."/>
            <person name="Tourova T.P."/>
            <person name="Nazina T.N."/>
        </authorList>
    </citation>
    <scope>NUCLEOTIDE SEQUENCE [LARGE SCALE GENOMIC DNA]</scope>
    <source>
        <strain evidence="13 14">435</strain>
    </source>
</reference>
<comment type="cofactor">
    <cofactor evidence="2 11">
        <name>NAD(+)</name>
        <dbReference type="ChEBI" id="CHEBI:57540"/>
    </cofactor>
</comment>
<dbReference type="SUPFAM" id="SSF51735">
    <property type="entry name" value="NAD(P)-binding Rossmann-fold domains"/>
    <property type="match status" value="1"/>
</dbReference>
<dbReference type="PANTHER" id="PTHR43725:SF53">
    <property type="entry name" value="UDP-ARABINOSE 4-EPIMERASE 1"/>
    <property type="match status" value="1"/>
</dbReference>
<evidence type="ECO:0000256" key="10">
    <source>
        <dbReference type="ARBA" id="ARBA00023277"/>
    </source>
</evidence>
<dbReference type="AlphaFoldDB" id="A0A494WU83"/>
<feature type="domain" description="NAD-dependent epimerase/dehydratase" evidence="12">
    <location>
        <begin position="3"/>
        <end position="254"/>
    </location>
</feature>
<evidence type="ECO:0000256" key="2">
    <source>
        <dbReference type="ARBA" id="ARBA00001911"/>
    </source>
</evidence>
<gene>
    <name evidence="13" type="primary">galE</name>
    <name evidence="13" type="ORF">D7024_08315</name>
</gene>
<dbReference type="EC" id="5.1.3.2" evidence="5 11"/>
<comment type="catalytic activity">
    <reaction evidence="1 11">
        <text>UDP-alpha-D-glucose = UDP-alpha-D-galactose</text>
        <dbReference type="Rhea" id="RHEA:22168"/>
        <dbReference type="ChEBI" id="CHEBI:58885"/>
        <dbReference type="ChEBI" id="CHEBI:66914"/>
        <dbReference type="EC" id="5.1.3.2"/>
    </reaction>
</comment>
<proteinExistence type="inferred from homology"/>
<evidence type="ECO:0000256" key="5">
    <source>
        <dbReference type="ARBA" id="ARBA00013189"/>
    </source>
</evidence>
<keyword evidence="8" id="KW-0299">Galactose metabolism</keyword>
<evidence type="ECO:0000256" key="8">
    <source>
        <dbReference type="ARBA" id="ARBA00023144"/>
    </source>
</evidence>
<dbReference type="NCBIfam" id="TIGR01179">
    <property type="entry name" value="galE"/>
    <property type="match status" value="1"/>
</dbReference>
<dbReference type="Gene3D" id="3.90.25.10">
    <property type="entry name" value="UDP-galactose 4-epimerase, domain 1"/>
    <property type="match status" value="1"/>
</dbReference>
<evidence type="ECO:0000313" key="14">
    <source>
        <dbReference type="Proteomes" id="UP000271256"/>
    </source>
</evidence>
<keyword evidence="7 11" id="KW-0520">NAD</keyword>
<name>A0A494WU83_9FIRM</name>
<dbReference type="EMBL" id="RBWE01000001">
    <property type="protein sequence ID" value="RKO66948.1"/>
    <property type="molecule type" value="Genomic_DNA"/>
</dbReference>
<comment type="caution">
    <text evidence="13">The sequence shown here is derived from an EMBL/GenBank/DDBJ whole genome shotgun (WGS) entry which is preliminary data.</text>
</comment>
<dbReference type="RefSeq" id="WP_121451366.1">
    <property type="nucleotide sequence ID" value="NZ_RBWE01000001.1"/>
</dbReference>
<dbReference type="GO" id="GO:0003978">
    <property type="term" value="F:UDP-glucose 4-epimerase activity"/>
    <property type="evidence" value="ECO:0007669"/>
    <property type="project" value="UniProtKB-UniRule"/>
</dbReference>
<evidence type="ECO:0000256" key="1">
    <source>
        <dbReference type="ARBA" id="ARBA00000083"/>
    </source>
</evidence>
<dbReference type="InterPro" id="IPR036291">
    <property type="entry name" value="NAD(P)-bd_dom_sf"/>
</dbReference>
<evidence type="ECO:0000256" key="11">
    <source>
        <dbReference type="RuleBase" id="RU366046"/>
    </source>
</evidence>
<organism evidence="13 14">
    <name type="scientific">Desulfofundulus salinus</name>
    <dbReference type="NCBI Taxonomy" id="2419843"/>
    <lineage>
        <taxon>Bacteria</taxon>
        <taxon>Bacillati</taxon>
        <taxon>Bacillota</taxon>
        <taxon>Clostridia</taxon>
        <taxon>Eubacteriales</taxon>
        <taxon>Peptococcaceae</taxon>
        <taxon>Desulfofundulus</taxon>
    </lineage>
</organism>
<dbReference type="Gene3D" id="3.40.50.720">
    <property type="entry name" value="NAD(P)-binding Rossmann-like Domain"/>
    <property type="match status" value="1"/>
</dbReference>
<comment type="subunit">
    <text evidence="11">Homodimer.</text>
</comment>
<evidence type="ECO:0000313" key="13">
    <source>
        <dbReference type="EMBL" id="RKO66948.1"/>
    </source>
</evidence>
<comment type="similarity">
    <text evidence="4 11">Belongs to the NAD(P)-dependent epimerase/dehydratase family.</text>
</comment>
<dbReference type="InterPro" id="IPR005886">
    <property type="entry name" value="UDP_G4E"/>
</dbReference>
<evidence type="ECO:0000256" key="6">
    <source>
        <dbReference type="ARBA" id="ARBA00018569"/>
    </source>
</evidence>
<accession>A0A494WU83</accession>
<dbReference type="UniPathway" id="UPA00214"/>
<evidence type="ECO:0000256" key="4">
    <source>
        <dbReference type="ARBA" id="ARBA00007637"/>
    </source>
</evidence>